<dbReference type="Proteomes" id="UP000663873">
    <property type="component" value="Unassembled WGS sequence"/>
</dbReference>
<comment type="caution">
    <text evidence="2">The sequence shown here is derived from an EMBL/GenBank/DDBJ whole genome shotgun (WGS) entry which is preliminary data.</text>
</comment>
<evidence type="ECO:0000313" key="3">
    <source>
        <dbReference type="Proteomes" id="UP000663873"/>
    </source>
</evidence>
<dbReference type="EMBL" id="CAJOBP010071929">
    <property type="protein sequence ID" value="CAF4885880.1"/>
    <property type="molecule type" value="Genomic_DNA"/>
</dbReference>
<feature type="region of interest" description="Disordered" evidence="1">
    <location>
        <begin position="1"/>
        <end position="20"/>
    </location>
</feature>
<evidence type="ECO:0000313" key="2">
    <source>
        <dbReference type="EMBL" id="CAF4885880.1"/>
    </source>
</evidence>
<keyword evidence="3" id="KW-1185">Reference proteome</keyword>
<accession>A0A821U934</accession>
<reference evidence="2" key="1">
    <citation type="submission" date="2021-02" db="EMBL/GenBank/DDBJ databases">
        <authorList>
            <person name="Nowell W R."/>
        </authorList>
    </citation>
    <scope>NUCLEOTIDE SEQUENCE</scope>
</reference>
<dbReference type="AlphaFoldDB" id="A0A821U934"/>
<evidence type="ECO:0000256" key="1">
    <source>
        <dbReference type="SAM" id="MobiDB-lite"/>
    </source>
</evidence>
<protein>
    <submittedName>
        <fullName evidence="2">Uncharacterized protein</fullName>
    </submittedName>
</protein>
<feature type="non-terminal residue" evidence="2">
    <location>
        <position position="20"/>
    </location>
</feature>
<organism evidence="2 3">
    <name type="scientific">Rotaria socialis</name>
    <dbReference type="NCBI Taxonomy" id="392032"/>
    <lineage>
        <taxon>Eukaryota</taxon>
        <taxon>Metazoa</taxon>
        <taxon>Spiralia</taxon>
        <taxon>Gnathifera</taxon>
        <taxon>Rotifera</taxon>
        <taxon>Eurotatoria</taxon>
        <taxon>Bdelloidea</taxon>
        <taxon>Philodinida</taxon>
        <taxon>Philodinidae</taxon>
        <taxon>Rotaria</taxon>
    </lineage>
</organism>
<gene>
    <name evidence="2" type="ORF">UJA718_LOCUS44893</name>
</gene>
<proteinExistence type="predicted"/>
<sequence length="20" mass="2128">MKDIQRGIVGGNTSQPTKPT</sequence>
<feature type="compositionally biased region" description="Polar residues" evidence="1">
    <location>
        <begin position="11"/>
        <end position="20"/>
    </location>
</feature>
<name>A0A821U934_9BILA</name>